<dbReference type="EMBL" id="CP026095">
    <property type="protein sequence ID" value="AZV44407.1"/>
    <property type="molecule type" value="Genomic_DNA"/>
</dbReference>
<dbReference type="SUPFAM" id="SSF56784">
    <property type="entry name" value="HAD-like"/>
    <property type="match status" value="1"/>
</dbReference>
<gene>
    <name evidence="5" type="ORF">BAOM_3798</name>
</gene>
<name>A0A3T0KVQ9_9BACI</name>
<dbReference type="Pfam" id="PF06941">
    <property type="entry name" value="NT5C"/>
    <property type="match status" value="1"/>
</dbReference>
<dbReference type="EC" id="3.1.3.-" evidence="3"/>
<comment type="similarity">
    <text evidence="1 3">Belongs to the 5'(3')-deoxyribonucleotidase family.</text>
</comment>
<dbReference type="Gene3D" id="3.40.50.1000">
    <property type="entry name" value="HAD superfamily/HAD-like"/>
    <property type="match status" value="1"/>
</dbReference>
<feature type="active site" description="Proton donor" evidence="4">
    <location>
        <position position="10"/>
    </location>
</feature>
<keyword evidence="2 3" id="KW-0378">Hydrolase</keyword>
<dbReference type="OrthoDB" id="2471595at2"/>
<dbReference type="InterPro" id="IPR036412">
    <property type="entry name" value="HAD-like_sf"/>
</dbReference>
<evidence type="ECO:0000256" key="4">
    <source>
        <dbReference type="PIRSR" id="PIRSR610708-1"/>
    </source>
</evidence>
<accession>A0A3T0KVQ9</accession>
<dbReference type="AlphaFoldDB" id="A0A3T0KVQ9"/>
<dbReference type="PANTHER" id="PTHR35134">
    <property type="entry name" value="NUCLEOTIDASE YQFW-RELATED"/>
    <property type="match status" value="1"/>
</dbReference>
<dbReference type="RefSeq" id="WP_127761389.1">
    <property type="nucleotide sequence ID" value="NZ_CP026095.1"/>
</dbReference>
<dbReference type="Proteomes" id="UP000283095">
    <property type="component" value="Chromosome"/>
</dbReference>
<dbReference type="InterPro" id="IPR010708">
    <property type="entry name" value="5'(3')-deoxyribonucleotidase"/>
</dbReference>
<dbReference type="GO" id="GO:0008253">
    <property type="term" value="F:5'-nucleotidase activity"/>
    <property type="evidence" value="ECO:0007669"/>
    <property type="project" value="InterPro"/>
</dbReference>
<evidence type="ECO:0000256" key="2">
    <source>
        <dbReference type="ARBA" id="ARBA00022801"/>
    </source>
</evidence>
<dbReference type="KEGG" id="pasa:BAOM_3798"/>
<dbReference type="GO" id="GO:0009264">
    <property type="term" value="P:deoxyribonucleotide catabolic process"/>
    <property type="evidence" value="ECO:0007669"/>
    <property type="project" value="InterPro"/>
</dbReference>
<dbReference type="PIRSF" id="PIRSF021362">
    <property type="entry name" value="UCP021362_HAD"/>
    <property type="match status" value="1"/>
</dbReference>
<feature type="active site" description="Nucleophile" evidence="4">
    <location>
        <position position="8"/>
    </location>
</feature>
<organism evidence="5 6">
    <name type="scientific">Peribacillus asahii</name>
    <dbReference type="NCBI Taxonomy" id="228899"/>
    <lineage>
        <taxon>Bacteria</taxon>
        <taxon>Bacillati</taxon>
        <taxon>Bacillota</taxon>
        <taxon>Bacilli</taxon>
        <taxon>Bacillales</taxon>
        <taxon>Bacillaceae</taxon>
        <taxon>Peribacillus</taxon>
    </lineage>
</organism>
<dbReference type="InterPro" id="IPR009206">
    <property type="entry name" value="Nucleotidase_putative"/>
</dbReference>
<proteinExistence type="inferred from homology"/>
<evidence type="ECO:0000313" key="5">
    <source>
        <dbReference type="EMBL" id="AZV44407.1"/>
    </source>
</evidence>
<dbReference type="PANTHER" id="PTHR35134:SF2">
    <property type="entry name" value="NUCLEOTIDASE YQFW-RELATED"/>
    <property type="match status" value="1"/>
</dbReference>
<evidence type="ECO:0000256" key="3">
    <source>
        <dbReference type="PIRNR" id="PIRNR021362"/>
    </source>
</evidence>
<sequence>MKKRFGIDIDGTVTRPDTFVPFLNDAFQLNLTYEDITQYDFYPYVNVSKEDFNHWFLTNEPIFYKESLPADGAKEVLNAWTASADLYYISARTPHLLDVTEKWFAKHRLSYHHLELIGSHNKVATAKKLAVDLFLEDKHDNAVAIAEECNIPVLLFNTPYNQDPVPNSVIRVQSWHEAQTWVRKWLQEQQV</sequence>
<protein>
    <recommendedName>
        <fullName evidence="3">Nucleotidase</fullName>
        <ecNumber evidence="3">3.1.3.-</ecNumber>
    </recommendedName>
</protein>
<evidence type="ECO:0000256" key="1">
    <source>
        <dbReference type="ARBA" id="ARBA00009589"/>
    </source>
</evidence>
<evidence type="ECO:0000313" key="6">
    <source>
        <dbReference type="Proteomes" id="UP000283095"/>
    </source>
</evidence>
<reference evidence="5 6" key="1">
    <citation type="submission" date="2018-01" db="EMBL/GenBank/DDBJ databases">
        <title>Bacillus asahii Genome sequencing and assembly.</title>
        <authorList>
            <person name="Jiang H."/>
            <person name="Feng Y."/>
            <person name="Zhao F."/>
            <person name="Lin X."/>
        </authorList>
    </citation>
    <scope>NUCLEOTIDE SEQUENCE [LARGE SCALE GENOMIC DNA]</scope>
    <source>
        <strain evidence="5 6">OM18</strain>
    </source>
</reference>
<dbReference type="InterPro" id="IPR023214">
    <property type="entry name" value="HAD_sf"/>
</dbReference>
<dbReference type="InterPro" id="IPR052419">
    <property type="entry name" value="5_3-deoxyribonucleotidase-like"/>
</dbReference>